<proteinExistence type="predicted"/>
<dbReference type="Pfam" id="PF07727">
    <property type="entry name" value="RVT_2"/>
    <property type="match status" value="1"/>
</dbReference>
<feature type="compositionally biased region" description="Low complexity" evidence="1">
    <location>
        <begin position="135"/>
        <end position="147"/>
    </location>
</feature>
<evidence type="ECO:0000313" key="3">
    <source>
        <dbReference type="EMBL" id="OAE30886.1"/>
    </source>
</evidence>
<feature type="region of interest" description="Disordered" evidence="1">
    <location>
        <begin position="25"/>
        <end position="45"/>
    </location>
</feature>
<organism evidence="3 4">
    <name type="scientific">Marchantia polymorpha subsp. ruderalis</name>
    <dbReference type="NCBI Taxonomy" id="1480154"/>
    <lineage>
        <taxon>Eukaryota</taxon>
        <taxon>Viridiplantae</taxon>
        <taxon>Streptophyta</taxon>
        <taxon>Embryophyta</taxon>
        <taxon>Marchantiophyta</taxon>
        <taxon>Marchantiopsida</taxon>
        <taxon>Marchantiidae</taxon>
        <taxon>Marchantiales</taxon>
        <taxon>Marchantiaceae</taxon>
        <taxon>Marchantia</taxon>
    </lineage>
</organism>
<feature type="region of interest" description="Disordered" evidence="1">
    <location>
        <begin position="124"/>
        <end position="153"/>
    </location>
</feature>
<dbReference type="Proteomes" id="UP000077202">
    <property type="component" value="Unassembled WGS sequence"/>
</dbReference>
<accession>A0A176WFH6</accession>
<evidence type="ECO:0000256" key="1">
    <source>
        <dbReference type="SAM" id="MobiDB-lite"/>
    </source>
</evidence>
<dbReference type="EMBL" id="LVLJ01001228">
    <property type="protein sequence ID" value="OAE30886.1"/>
    <property type="molecule type" value="Genomic_DNA"/>
</dbReference>
<reference evidence="3" key="1">
    <citation type="submission" date="2016-03" db="EMBL/GenBank/DDBJ databases">
        <title>Mechanisms controlling the formation of the plant cell surface in tip-growing cells are functionally conserved among land plants.</title>
        <authorList>
            <person name="Honkanen S."/>
            <person name="Jones V.A."/>
            <person name="Morieri G."/>
            <person name="Champion C."/>
            <person name="Hetherington A.J."/>
            <person name="Kelly S."/>
            <person name="Saint-Marcoux D."/>
            <person name="Proust H."/>
            <person name="Prescott H."/>
            <person name="Dolan L."/>
        </authorList>
    </citation>
    <scope>NUCLEOTIDE SEQUENCE [LARGE SCALE GENOMIC DNA]</scope>
    <source>
        <tissue evidence="3">Whole gametophyte</tissue>
    </source>
</reference>
<gene>
    <name evidence="3" type="ORF">AXG93_3943s1170</name>
</gene>
<evidence type="ECO:0000313" key="4">
    <source>
        <dbReference type="Proteomes" id="UP000077202"/>
    </source>
</evidence>
<protein>
    <recommendedName>
        <fullName evidence="2">Reverse transcriptase Ty1/copia-type domain-containing protein</fullName>
    </recommendedName>
</protein>
<feature type="domain" description="Reverse transcriptase Ty1/copia-type" evidence="2">
    <location>
        <begin position="216"/>
        <end position="345"/>
    </location>
</feature>
<keyword evidence="4" id="KW-1185">Reference proteome</keyword>
<feature type="compositionally biased region" description="Low complexity" evidence="1">
    <location>
        <begin position="29"/>
        <end position="38"/>
    </location>
</feature>
<dbReference type="AlphaFoldDB" id="A0A176WFH6"/>
<evidence type="ECO:0000259" key="2">
    <source>
        <dbReference type="Pfam" id="PF07727"/>
    </source>
</evidence>
<comment type="caution">
    <text evidence="3">The sequence shown here is derived from an EMBL/GenBank/DDBJ whole genome shotgun (WGS) entry which is preliminary data.</text>
</comment>
<sequence length="347" mass="38863">MVPLVGDEWPVTKDAVLPEEEHTPIATNVPVSPSGSVPCPETMSPRSCTVNRSNGMAKPQLSLGAPELIVRDDNESSPDVDHQHPQSFTEAPINDFSIDIPIQPDGSHHAMLPLHTYQRRKNVPSAHITLDRTDTTSSDSMPPSTRSSRTRKPSSRLADFYIHLTEHAPEVSLPISIDDALLHPGWKSAMDDELASIYKNGTWDLVPLPSDRKAIITKLHKALYGLKQAPRAWYTKVDAYLLSQGLTKSQADYNLYFHLDQGKITLLLLYVDDVYLTGDNDAYIAFIKSEIQQAFEMFDLELLSYSLGIEIMFQPDGISVTQRQYIRVMQTKFGLDKCKPAPTRMMD</sequence>
<name>A0A176WFH6_MARPO</name>
<dbReference type="InterPro" id="IPR013103">
    <property type="entry name" value="RVT_2"/>
</dbReference>